<organism evidence="1 2">
    <name type="scientific">Hepatospora eriocheir</name>
    <dbReference type="NCBI Taxonomy" id="1081669"/>
    <lineage>
        <taxon>Eukaryota</taxon>
        <taxon>Fungi</taxon>
        <taxon>Fungi incertae sedis</taxon>
        <taxon>Microsporidia</taxon>
        <taxon>Hepatosporidae</taxon>
        <taxon>Hepatospora</taxon>
    </lineage>
</organism>
<reference evidence="1 2" key="1">
    <citation type="journal article" date="2017" name="Environ. Microbiol.">
        <title>Decay of the glycolytic pathway and adaptation to intranuclear parasitism within Enterocytozoonidae microsporidia.</title>
        <authorList>
            <person name="Wiredu Boakye D."/>
            <person name="Jaroenlak P."/>
            <person name="Prachumwat A."/>
            <person name="Williams T.A."/>
            <person name="Bateman K.S."/>
            <person name="Itsathitphaisarn O."/>
            <person name="Sritunyalucksana K."/>
            <person name="Paszkiewicz K.H."/>
            <person name="Moore K.A."/>
            <person name="Stentiford G.D."/>
            <person name="Williams B.A."/>
        </authorList>
    </citation>
    <scope>NUCLEOTIDE SEQUENCE [LARGE SCALE GENOMIC DNA]</scope>
    <source>
        <strain evidence="2">canceri</strain>
    </source>
</reference>
<name>A0A1X0Q7Q1_9MICR</name>
<evidence type="ECO:0000313" key="1">
    <source>
        <dbReference type="EMBL" id="ORD95764.1"/>
    </source>
</evidence>
<gene>
    <name evidence="1" type="ORF">A0H76_631</name>
</gene>
<protein>
    <submittedName>
        <fullName evidence="1">Uncharacterized protein</fullName>
    </submittedName>
</protein>
<evidence type="ECO:0000313" key="2">
    <source>
        <dbReference type="Proteomes" id="UP000192501"/>
    </source>
</evidence>
<dbReference type="VEuPathDB" id="MicrosporidiaDB:HERIO_317"/>
<dbReference type="Proteomes" id="UP000192501">
    <property type="component" value="Unassembled WGS sequence"/>
</dbReference>
<comment type="caution">
    <text evidence="1">The sequence shown here is derived from an EMBL/GenBank/DDBJ whole genome shotgun (WGS) entry which is preliminary data.</text>
</comment>
<dbReference type="VEuPathDB" id="MicrosporidiaDB:A0H76_631"/>
<dbReference type="AlphaFoldDB" id="A0A1X0Q7Q1"/>
<accession>A0A1X0Q7Q1</accession>
<proteinExistence type="predicted"/>
<dbReference type="EMBL" id="LTAI01001263">
    <property type="protein sequence ID" value="ORD95764.1"/>
    <property type="molecule type" value="Genomic_DNA"/>
</dbReference>
<sequence length="232" mass="26789">MSFITRCIRKIFCCDEEVILRDDKGSNYEINREECPPLEEENLEHNKNSVSLYKGNDNIVYNSNIDNISNPNINTDYNETVPILSLCNDNKLGSFNVDEQGVDKDKNIVSLCGDKLVDTDLNIPSESIPIIKSSVIIKERTFSFNDSLNYFKELSSKNNNKRVNKIPNLNDLTINTDYKNSKMLFYTPTELHELYLIKNMKEFKHKLFIKSMKLIALGYSEHIAEFATTLHE</sequence>